<dbReference type="Proteomes" id="UP001189429">
    <property type="component" value="Unassembled WGS sequence"/>
</dbReference>
<evidence type="ECO:0000313" key="2">
    <source>
        <dbReference type="Proteomes" id="UP001189429"/>
    </source>
</evidence>
<gene>
    <name evidence="1" type="ORF">PCOR1329_LOCUS60507</name>
</gene>
<sequence length="183" mass="19666">YQNVPQSPGIRSQPVYAEHRCPPGSRDYPVYACSQAERGDPLKPHLNVEEAGELAFGPQGLHASPYASGCARMCRPGQLLKLCACMALDACGDASYLLPEVGEGTDLAFAPAQAVALKMLFNSKFVCFAGIAEELMPGTDLVPTATFAWFLETFAPEHWLTVSLGIEATPDYPPMQCSPGYAH</sequence>
<feature type="non-terminal residue" evidence="1">
    <location>
        <position position="1"/>
    </location>
</feature>
<evidence type="ECO:0000313" key="1">
    <source>
        <dbReference type="EMBL" id="CAK0875969.1"/>
    </source>
</evidence>
<proteinExistence type="predicted"/>
<keyword evidence="2" id="KW-1185">Reference proteome</keyword>
<organism evidence="1 2">
    <name type="scientific">Prorocentrum cordatum</name>
    <dbReference type="NCBI Taxonomy" id="2364126"/>
    <lineage>
        <taxon>Eukaryota</taxon>
        <taxon>Sar</taxon>
        <taxon>Alveolata</taxon>
        <taxon>Dinophyceae</taxon>
        <taxon>Prorocentrales</taxon>
        <taxon>Prorocentraceae</taxon>
        <taxon>Prorocentrum</taxon>
    </lineage>
</organism>
<protein>
    <submittedName>
        <fullName evidence="1">Uncharacterized protein</fullName>
    </submittedName>
</protein>
<dbReference type="EMBL" id="CAUYUJ010017581">
    <property type="protein sequence ID" value="CAK0875969.1"/>
    <property type="molecule type" value="Genomic_DNA"/>
</dbReference>
<accession>A0ABN9VSA9</accession>
<comment type="caution">
    <text evidence="1">The sequence shown here is derived from an EMBL/GenBank/DDBJ whole genome shotgun (WGS) entry which is preliminary data.</text>
</comment>
<reference evidence="1" key="1">
    <citation type="submission" date="2023-10" db="EMBL/GenBank/DDBJ databases">
        <authorList>
            <person name="Chen Y."/>
            <person name="Shah S."/>
            <person name="Dougan E. K."/>
            <person name="Thang M."/>
            <person name="Chan C."/>
        </authorList>
    </citation>
    <scope>NUCLEOTIDE SEQUENCE [LARGE SCALE GENOMIC DNA]</scope>
</reference>
<name>A0ABN9VSA9_9DINO</name>